<evidence type="ECO:0000256" key="6">
    <source>
        <dbReference type="ARBA" id="ARBA00022840"/>
    </source>
</evidence>
<evidence type="ECO:0000256" key="2">
    <source>
        <dbReference type="ARBA" id="ARBA00011738"/>
    </source>
</evidence>
<dbReference type="PANTHER" id="PTHR34273">
    <property type="entry name" value="METHYLTHIORIBOSE KINASE"/>
    <property type="match status" value="1"/>
</dbReference>
<comment type="similarity">
    <text evidence="1 7">Belongs to the methylthioribose kinase family.</text>
</comment>
<protein>
    <recommendedName>
        <fullName evidence="7">Methylthioribose kinase</fullName>
        <shortName evidence="7">MTR kinase</shortName>
        <ecNumber evidence="7">2.7.1.100</ecNumber>
    </recommendedName>
</protein>
<evidence type="ECO:0000256" key="5">
    <source>
        <dbReference type="ARBA" id="ARBA00022777"/>
    </source>
</evidence>
<dbReference type="NCBIfam" id="TIGR01767">
    <property type="entry name" value="MTRK"/>
    <property type="match status" value="1"/>
</dbReference>
<dbReference type="AlphaFoldDB" id="A0A6I4W0B7"/>
<keyword evidence="7" id="KW-0028">Amino-acid biosynthesis</keyword>
<feature type="binding site" evidence="7">
    <location>
        <position position="349"/>
    </location>
    <ligand>
        <name>substrate</name>
    </ligand>
</feature>
<dbReference type="Gene3D" id="3.30.200.20">
    <property type="entry name" value="Phosphorylase Kinase, domain 1"/>
    <property type="match status" value="1"/>
</dbReference>
<feature type="binding site" evidence="7">
    <location>
        <position position="233"/>
    </location>
    <ligand>
        <name>substrate</name>
    </ligand>
</feature>
<proteinExistence type="inferred from homology"/>
<name>A0A6I4W0B7_9BACL</name>
<comment type="caution">
    <text evidence="9">The sequence shown here is derived from an EMBL/GenBank/DDBJ whole genome shotgun (WGS) entry which is preliminary data.</text>
</comment>
<dbReference type="HAMAP" id="MF_01683">
    <property type="entry name" value="Salvage_MtnK"/>
    <property type="match status" value="1"/>
</dbReference>
<feature type="binding site" evidence="7">
    <location>
        <begin position="250"/>
        <end position="252"/>
    </location>
    <ligand>
        <name>ATP</name>
        <dbReference type="ChEBI" id="CHEBI:30616"/>
    </ligand>
</feature>
<dbReference type="PANTHER" id="PTHR34273:SF2">
    <property type="entry name" value="METHYLTHIORIBOSE KINASE"/>
    <property type="match status" value="1"/>
</dbReference>
<feature type="binding site" evidence="7">
    <location>
        <begin position="115"/>
        <end position="117"/>
    </location>
    <ligand>
        <name>ATP</name>
        <dbReference type="ChEBI" id="CHEBI:30616"/>
    </ligand>
</feature>
<evidence type="ECO:0000313" key="9">
    <source>
        <dbReference type="EMBL" id="MXQ53722.1"/>
    </source>
</evidence>
<keyword evidence="6 7" id="KW-0067">ATP-binding</keyword>
<feature type="binding site" evidence="7">
    <location>
        <position position="61"/>
    </location>
    <ligand>
        <name>ATP</name>
        <dbReference type="ChEBI" id="CHEBI:30616"/>
    </ligand>
</feature>
<gene>
    <name evidence="7" type="primary">mtnK</name>
    <name evidence="9" type="ORF">GSM42_08280</name>
</gene>
<comment type="pathway">
    <text evidence="7">Amino-acid biosynthesis; L-methionine biosynthesis via salvage pathway; S-methyl-5-thio-alpha-D-ribose 1-phosphate from S-methyl-5'-thioadenosine (hydrolase route): step 2/2.</text>
</comment>
<dbReference type="RefSeq" id="WP_160801072.1">
    <property type="nucleotide sequence ID" value="NZ_WUUL01000004.1"/>
</dbReference>
<dbReference type="InterPro" id="IPR011009">
    <property type="entry name" value="Kinase-like_dom_sf"/>
</dbReference>
<dbReference type="PIRSF" id="PIRSF031134">
    <property type="entry name" value="MTRK"/>
    <property type="match status" value="1"/>
</dbReference>
<comment type="function">
    <text evidence="7">Catalyzes the phosphorylation of methylthioribose into methylthioribose-1-phosphate.</text>
</comment>
<dbReference type="Gene3D" id="3.90.1200.10">
    <property type="match status" value="1"/>
</dbReference>
<sequence>MVPTQERSYRALTVDTVRSAVEQLQYFEDVEQLQVSEIGDGNLNYVFLLEEPATGKSLIVKQALPYAKVVGESWPLTLDRAKIEYQSLQKAAEVVPNLVPVVYHHDMEMAYTVMEDLSSHEILRSALINGNQYPNLGKDIGTYTAQTLFHTSDFYLHPFTKKALVKDFLNPELCKITEDLVFTDPFFDHDTNEISDEIRPFVTQFWQDEELKREAAKLKLQFLTEAEALLHGDLHSGSIFVTANSTKVIDPEFAFVGPIGFDLGSFLANLLLNYLSQEAHMKEKADLQVFRDFLSDTWKQTWETFATQFLELCKTKGHFTFSSIKGVAEEFVDKVWRDTLGFAGCEMVRRTIGLAQVADLNTIEDAPVQIDLKQKALTSGAALIKNRNEIKGINAFLSWIQEL</sequence>
<dbReference type="EMBL" id="WUUL01000004">
    <property type="protein sequence ID" value="MXQ53722.1"/>
    <property type="molecule type" value="Genomic_DNA"/>
</dbReference>
<dbReference type="InterPro" id="IPR009212">
    <property type="entry name" value="Methylthioribose_kinase"/>
</dbReference>
<dbReference type="GO" id="GO:0005524">
    <property type="term" value="F:ATP binding"/>
    <property type="evidence" value="ECO:0007669"/>
    <property type="project" value="UniProtKB-UniRule"/>
</dbReference>
<feature type="binding site" evidence="7">
    <location>
        <position position="44"/>
    </location>
    <ligand>
        <name>ATP</name>
        <dbReference type="ChEBI" id="CHEBI:30616"/>
    </ligand>
</feature>
<dbReference type="Proteomes" id="UP000430692">
    <property type="component" value="Unassembled WGS sequence"/>
</dbReference>
<dbReference type="UniPathway" id="UPA00904">
    <property type="reaction ID" value="UER00872"/>
</dbReference>
<evidence type="ECO:0000313" key="10">
    <source>
        <dbReference type="Proteomes" id="UP000430692"/>
    </source>
</evidence>
<evidence type="ECO:0000256" key="1">
    <source>
        <dbReference type="ARBA" id="ARBA00010165"/>
    </source>
</evidence>
<organism evidence="9 10">
    <name type="scientific">Shimazuella alba</name>
    <dbReference type="NCBI Taxonomy" id="2690964"/>
    <lineage>
        <taxon>Bacteria</taxon>
        <taxon>Bacillati</taxon>
        <taxon>Bacillota</taxon>
        <taxon>Bacilli</taxon>
        <taxon>Bacillales</taxon>
        <taxon>Thermoactinomycetaceae</taxon>
        <taxon>Shimazuella</taxon>
    </lineage>
</organism>
<evidence type="ECO:0000256" key="4">
    <source>
        <dbReference type="ARBA" id="ARBA00022741"/>
    </source>
</evidence>
<dbReference type="SUPFAM" id="SSF56112">
    <property type="entry name" value="Protein kinase-like (PK-like)"/>
    <property type="match status" value="1"/>
</dbReference>
<comment type="catalytic activity">
    <reaction evidence="7">
        <text>5-(methylsulfanyl)-D-ribose + ATP = 5-(methylsulfanyl)-alpha-D-ribose 1-phosphate + ADP + H(+)</text>
        <dbReference type="Rhea" id="RHEA:22312"/>
        <dbReference type="ChEBI" id="CHEBI:15378"/>
        <dbReference type="ChEBI" id="CHEBI:30616"/>
        <dbReference type="ChEBI" id="CHEBI:58533"/>
        <dbReference type="ChEBI" id="CHEBI:78440"/>
        <dbReference type="ChEBI" id="CHEBI:456216"/>
        <dbReference type="EC" id="2.7.1.100"/>
    </reaction>
</comment>
<evidence type="ECO:0000256" key="3">
    <source>
        <dbReference type="ARBA" id="ARBA00022679"/>
    </source>
</evidence>
<dbReference type="GO" id="GO:0019509">
    <property type="term" value="P:L-methionine salvage from methylthioadenosine"/>
    <property type="evidence" value="ECO:0007669"/>
    <property type="project" value="UniProtKB-UniRule"/>
</dbReference>
<feature type="domain" description="Aminoglycoside phosphotransferase" evidence="8">
    <location>
        <begin position="35"/>
        <end position="269"/>
    </location>
</feature>
<keyword evidence="3 7" id="KW-0808">Transferase</keyword>
<evidence type="ECO:0000256" key="7">
    <source>
        <dbReference type="HAMAP-Rule" id="MF_01683"/>
    </source>
</evidence>
<dbReference type="InterPro" id="IPR002575">
    <property type="entry name" value="Aminoglycoside_PTrfase"/>
</dbReference>
<keyword evidence="5 7" id="KW-0418">Kinase</keyword>
<reference evidence="9 10" key="1">
    <citation type="submission" date="2019-12" db="EMBL/GenBank/DDBJ databases">
        <title>Whole-genome analyses of novel actinobacteria.</title>
        <authorList>
            <person name="Sahin N."/>
            <person name="Saygin H."/>
        </authorList>
    </citation>
    <scope>NUCLEOTIDE SEQUENCE [LARGE SCALE GENOMIC DNA]</scope>
    <source>
        <strain evidence="9 10">KC615</strain>
    </source>
</reference>
<dbReference type="Pfam" id="PF01636">
    <property type="entry name" value="APH"/>
    <property type="match status" value="1"/>
</dbReference>
<comment type="subunit">
    <text evidence="2 7">Homodimer.</text>
</comment>
<dbReference type="GO" id="GO:0046522">
    <property type="term" value="F:S-methyl-5-thioribose kinase activity"/>
    <property type="evidence" value="ECO:0007669"/>
    <property type="project" value="UniProtKB-UniRule"/>
</dbReference>
<keyword evidence="7" id="KW-0486">Methionine biosynthesis</keyword>
<keyword evidence="4 7" id="KW-0547">Nucleotide-binding</keyword>
<keyword evidence="10" id="KW-1185">Reference proteome</keyword>
<accession>A0A6I4W0B7</accession>
<dbReference type="EC" id="2.7.1.100" evidence="7"/>
<evidence type="ECO:0000259" key="8">
    <source>
        <dbReference type="Pfam" id="PF01636"/>
    </source>
</evidence>